<dbReference type="NCBIfam" id="NF009150">
    <property type="entry name" value="PRK12497.1-3"/>
    <property type="match status" value="1"/>
</dbReference>
<evidence type="ECO:0000313" key="4">
    <source>
        <dbReference type="Proteomes" id="UP000065641"/>
    </source>
</evidence>
<evidence type="ECO:0000256" key="2">
    <source>
        <dbReference type="HAMAP-Rule" id="MF_00048"/>
    </source>
</evidence>
<accession>A0A0S2KF57</accession>
<dbReference type="PATRIC" id="fig|1249552.3.peg.2323"/>
<dbReference type="InterPro" id="IPR003509">
    <property type="entry name" value="UPF0102_YraN-like"/>
</dbReference>
<evidence type="ECO:0000256" key="1">
    <source>
        <dbReference type="ARBA" id="ARBA00006738"/>
    </source>
</evidence>
<dbReference type="STRING" id="1249552.PS2015_2310"/>
<dbReference type="SUPFAM" id="SSF52980">
    <property type="entry name" value="Restriction endonuclease-like"/>
    <property type="match status" value="1"/>
</dbReference>
<dbReference type="Pfam" id="PF02021">
    <property type="entry name" value="UPF0102"/>
    <property type="match status" value="1"/>
</dbReference>
<dbReference type="InterPro" id="IPR011335">
    <property type="entry name" value="Restrct_endonuc-II-like"/>
</dbReference>
<proteinExistence type="inferred from homology"/>
<organism evidence="3 4">
    <name type="scientific">Pseudohongiella spirulinae</name>
    <dbReference type="NCBI Taxonomy" id="1249552"/>
    <lineage>
        <taxon>Bacteria</taxon>
        <taxon>Pseudomonadati</taxon>
        <taxon>Pseudomonadota</taxon>
        <taxon>Gammaproteobacteria</taxon>
        <taxon>Pseudomonadales</taxon>
        <taxon>Pseudohongiellaceae</taxon>
        <taxon>Pseudohongiella</taxon>
    </lineage>
</organism>
<gene>
    <name evidence="3" type="ORF">PS2015_2310</name>
</gene>
<dbReference type="HAMAP" id="MF_00048">
    <property type="entry name" value="UPF0102"/>
    <property type="match status" value="1"/>
</dbReference>
<sequence length="127" mass="14618">MSAVIPPTQRRNFGNAQESLAAEYLGQRGLTLLERNYYTRLGEIDLIMLDGDTLVFVEVRSRTNADFIDPITSINARKQKRMQRAAEVYLKHHRLTNRVKARIDVLGLLRCNDDSTQFEWIRNALGP</sequence>
<dbReference type="EMBL" id="CP013189">
    <property type="protein sequence ID" value="ALO46945.1"/>
    <property type="molecule type" value="Genomic_DNA"/>
</dbReference>
<dbReference type="Proteomes" id="UP000065641">
    <property type="component" value="Chromosome"/>
</dbReference>
<reference evidence="3 4" key="1">
    <citation type="submission" date="2015-11" db="EMBL/GenBank/DDBJ databases">
        <authorList>
            <person name="Zhang Y."/>
            <person name="Guo Z."/>
        </authorList>
    </citation>
    <scope>NUCLEOTIDE SEQUENCE [LARGE SCALE GENOMIC DNA]</scope>
    <source>
        <strain evidence="3 4">KCTC 32221</strain>
    </source>
</reference>
<dbReference type="PANTHER" id="PTHR34039">
    <property type="entry name" value="UPF0102 PROTEIN YRAN"/>
    <property type="match status" value="1"/>
</dbReference>
<keyword evidence="4" id="KW-1185">Reference proteome</keyword>
<dbReference type="CDD" id="cd20736">
    <property type="entry name" value="PoNe_Nuclease"/>
    <property type="match status" value="1"/>
</dbReference>
<protein>
    <recommendedName>
        <fullName evidence="2">UPF0102 protein PS2015_2310</fullName>
    </recommendedName>
</protein>
<dbReference type="KEGG" id="pspi:PS2015_2310"/>
<evidence type="ECO:0000313" key="3">
    <source>
        <dbReference type="EMBL" id="ALO46945.1"/>
    </source>
</evidence>
<dbReference type="RefSeq" id="WP_058022387.1">
    <property type="nucleotide sequence ID" value="NZ_CP013189.1"/>
</dbReference>
<dbReference type="InterPro" id="IPR011856">
    <property type="entry name" value="tRNA_endonuc-like_dom_sf"/>
</dbReference>
<dbReference type="NCBIfam" id="TIGR00252">
    <property type="entry name" value="YraN family protein"/>
    <property type="match status" value="1"/>
</dbReference>
<name>A0A0S2KF57_9GAMM</name>
<dbReference type="AlphaFoldDB" id="A0A0S2KF57"/>
<dbReference type="Gene3D" id="3.40.1350.10">
    <property type="match status" value="1"/>
</dbReference>
<dbReference type="GO" id="GO:0003676">
    <property type="term" value="F:nucleic acid binding"/>
    <property type="evidence" value="ECO:0007669"/>
    <property type="project" value="InterPro"/>
</dbReference>
<comment type="similarity">
    <text evidence="1 2">Belongs to the UPF0102 family.</text>
</comment>
<dbReference type="PANTHER" id="PTHR34039:SF1">
    <property type="entry name" value="UPF0102 PROTEIN YRAN"/>
    <property type="match status" value="1"/>
</dbReference>